<gene>
    <name evidence="1" type="ORF">E0H45_13300</name>
</gene>
<sequence>MSEPANAGSEGASPFDRIRREDEYGDEYWLAREMQPLMGYDKWDNFQPVIDRAIRSSENTATYSD</sequence>
<reference evidence="1 2" key="1">
    <citation type="submission" date="2019-02" db="EMBL/GenBank/DDBJ databases">
        <title>Kribbella capetownensis sp. nov. and Kribbella speibonae sp. nov., isolated from soil.</title>
        <authorList>
            <person name="Curtis S.M."/>
            <person name="Norton I."/>
            <person name="Everest G.J."/>
            <person name="Meyers P.R."/>
        </authorList>
    </citation>
    <scope>NUCLEOTIDE SEQUENCE [LARGE SCALE GENOMIC DNA]</scope>
    <source>
        <strain evidence="1 2">KCTC 29219</strain>
    </source>
</reference>
<comment type="caution">
    <text evidence="1">The sequence shown here is derived from an EMBL/GenBank/DDBJ whole genome shotgun (WGS) entry which is preliminary data.</text>
</comment>
<protein>
    <recommendedName>
        <fullName evidence="3">DNA damage-inducible protein D</fullName>
    </recommendedName>
</protein>
<evidence type="ECO:0008006" key="3">
    <source>
        <dbReference type="Google" id="ProtNLM"/>
    </source>
</evidence>
<evidence type="ECO:0000313" key="2">
    <source>
        <dbReference type="Proteomes" id="UP000292346"/>
    </source>
</evidence>
<dbReference type="RefSeq" id="WP_131337426.1">
    <property type="nucleotide sequence ID" value="NZ_SJJZ01000001.1"/>
</dbReference>
<dbReference type="OrthoDB" id="9812611at2"/>
<dbReference type="Proteomes" id="UP000292346">
    <property type="component" value="Unassembled WGS sequence"/>
</dbReference>
<proteinExistence type="predicted"/>
<organism evidence="1 2">
    <name type="scientific">Kribbella soli</name>
    <dbReference type="NCBI Taxonomy" id="1124743"/>
    <lineage>
        <taxon>Bacteria</taxon>
        <taxon>Bacillati</taxon>
        <taxon>Actinomycetota</taxon>
        <taxon>Actinomycetes</taxon>
        <taxon>Propionibacteriales</taxon>
        <taxon>Kribbellaceae</taxon>
        <taxon>Kribbella</taxon>
    </lineage>
</organism>
<evidence type="ECO:0000313" key="1">
    <source>
        <dbReference type="EMBL" id="TCC12154.1"/>
    </source>
</evidence>
<keyword evidence="2" id="KW-1185">Reference proteome</keyword>
<dbReference type="EMBL" id="SJJZ01000001">
    <property type="protein sequence ID" value="TCC12154.1"/>
    <property type="molecule type" value="Genomic_DNA"/>
</dbReference>
<name>A0A4R0HPZ8_9ACTN</name>
<dbReference type="AlphaFoldDB" id="A0A4R0HPZ8"/>
<accession>A0A4R0HPZ8</accession>